<dbReference type="AlphaFoldDB" id="A0A564ZN63"/>
<feature type="compositionally biased region" description="Low complexity" evidence="1">
    <location>
        <begin position="160"/>
        <end position="183"/>
    </location>
</feature>
<dbReference type="InterPro" id="IPR006494">
    <property type="entry name" value="PST_A"/>
</dbReference>
<sequence length="384" mass="42819">MAGVANSTGPSGSTGSARLDGKPKVDSFHNRDGLTLKTYAWQVKNPIGVIFLVHGMNSHLRLDYMRHNVEIVSPEKAILKDADNYYVYKNSWVEQLNKSGYSVYGLDLQGHGQSDGWRNLKTNMKKFDDLVYDLLQYINRVHDVICLTGRKDAKGGDAGKSGSAVASPASPTPAAGAASPSRSIHSNLKNAKTPPFYLMGLSMGGNIVLRVLEILGKSKTHSEKLNIRGCICLAGMISIDELASRASYKFLFIPFSKFFATVFPSLRLTPSLYFKKYPYVNQIYSYDRNRNKKSITCKMGYELLNAIENLNNDMQHIPKDIPILFVHSRHDGTCFFGGVETFFKKINTDVKELHVLDDMDHVLTMEPGNERVLQKVLAWLAARG</sequence>
<dbReference type="Gene3D" id="3.40.50.1820">
    <property type="entry name" value="alpha/beta hydrolase"/>
    <property type="match status" value="1"/>
</dbReference>
<dbReference type="EMBL" id="LT635612">
    <property type="protein sequence ID" value="VUZ93116.1"/>
    <property type="molecule type" value="Genomic_DNA"/>
</dbReference>
<dbReference type="GO" id="GO:0016787">
    <property type="term" value="F:hydrolase activity"/>
    <property type="evidence" value="ECO:0007669"/>
    <property type="project" value="UniProtKB-KW"/>
</dbReference>
<dbReference type="NCBIfam" id="TIGR01607">
    <property type="entry name" value="PST-A"/>
    <property type="match status" value="1"/>
</dbReference>
<dbReference type="VEuPathDB" id="PlasmoDB:PVW1_010014200"/>
<proteinExistence type="predicted"/>
<protein>
    <submittedName>
        <fullName evidence="3">Prodrug activation and resistance esterase, putative</fullName>
        <ecNumber evidence="3">3.1.-.-</ecNumber>
    </submittedName>
</protein>
<feature type="domain" description="Serine aminopeptidase S33" evidence="2">
    <location>
        <begin position="190"/>
        <end position="367"/>
    </location>
</feature>
<dbReference type="VEuPathDB" id="PlasmoDB:PVX_088015"/>
<dbReference type="OrthoDB" id="2498029at2759"/>
<dbReference type="InterPro" id="IPR051044">
    <property type="entry name" value="MAG_DAG_Lipase"/>
</dbReference>
<feature type="compositionally biased region" description="Polar residues" evidence="1">
    <location>
        <begin position="1"/>
        <end position="16"/>
    </location>
</feature>
<evidence type="ECO:0000313" key="3">
    <source>
        <dbReference type="EMBL" id="VUZ93116.1"/>
    </source>
</evidence>
<reference evidence="4" key="1">
    <citation type="submission" date="2016-07" db="EMBL/GenBank/DDBJ databases">
        <authorList>
            <consortium name="Pathogen Informatics"/>
        </authorList>
    </citation>
    <scope>NUCLEOTIDE SEQUENCE [LARGE SCALE GENOMIC DNA]</scope>
</reference>
<accession>A0A564ZN63</accession>
<gene>
    <name evidence="3" type="ORF">PVP01_0110100</name>
</gene>
<feature type="region of interest" description="Disordered" evidence="1">
    <location>
        <begin position="152"/>
        <end position="187"/>
    </location>
</feature>
<evidence type="ECO:0000259" key="2">
    <source>
        <dbReference type="Pfam" id="PF12146"/>
    </source>
</evidence>
<dbReference type="SUPFAM" id="SSF53474">
    <property type="entry name" value="alpha/beta-Hydrolases"/>
    <property type="match status" value="1"/>
</dbReference>
<dbReference type="Proteomes" id="UP000220605">
    <property type="component" value="Chromosome 1"/>
</dbReference>
<feature type="domain" description="Serine aminopeptidase S33" evidence="2">
    <location>
        <begin position="88"/>
        <end position="142"/>
    </location>
</feature>
<evidence type="ECO:0000256" key="1">
    <source>
        <dbReference type="SAM" id="MobiDB-lite"/>
    </source>
</evidence>
<dbReference type="VEuPathDB" id="PlasmoDB:PVP01_0110100"/>
<dbReference type="InterPro" id="IPR029058">
    <property type="entry name" value="AB_hydrolase_fold"/>
</dbReference>
<feature type="region of interest" description="Disordered" evidence="1">
    <location>
        <begin position="1"/>
        <end position="24"/>
    </location>
</feature>
<dbReference type="InterPro" id="IPR022742">
    <property type="entry name" value="Hydrolase_4"/>
</dbReference>
<dbReference type="EC" id="3.1.-.-" evidence="3"/>
<organism evidence="3 4">
    <name type="scientific">Plasmodium vivax</name>
    <name type="common">malaria parasite P. vivax</name>
    <dbReference type="NCBI Taxonomy" id="5855"/>
    <lineage>
        <taxon>Eukaryota</taxon>
        <taxon>Sar</taxon>
        <taxon>Alveolata</taxon>
        <taxon>Apicomplexa</taxon>
        <taxon>Aconoidasida</taxon>
        <taxon>Haemosporida</taxon>
        <taxon>Plasmodiidae</taxon>
        <taxon>Plasmodium</taxon>
        <taxon>Plasmodium (Plasmodium)</taxon>
    </lineage>
</organism>
<dbReference type="PANTHER" id="PTHR11614">
    <property type="entry name" value="PHOSPHOLIPASE-RELATED"/>
    <property type="match status" value="1"/>
</dbReference>
<dbReference type="VEuPathDB" id="PlasmoDB:PVPAM_010023000"/>
<keyword evidence="3" id="KW-0378">Hydrolase</keyword>
<name>A0A564ZN63_PLAVI</name>
<dbReference type="Pfam" id="PF12146">
    <property type="entry name" value="Hydrolase_4"/>
    <property type="match status" value="2"/>
</dbReference>
<evidence type="ECO:0000313" key="4">
    <source>
        <dbReference type="Proteomes" id="UP000220605"/>
    </source>
</evidence>